<dbReference type="InterPro" id="IPR006598">
    <property type="entry name" value="CAP10"/>
</dbReference>
<dbReference type="AlphaFoldDB" id="A0A8J5CE49"/>
<accession>A0A8J5CE49</accession>
<evidence type="ECO:0000313" key="2">
    <source>
        <dbReference type="EMBL" id="KAG6472329.1"/>
    </source>
</evidence>
<comment type="caution">
    <text evidence="2">The sequence shown here is derived from an EMBL/GenBank/DDBJ whole genome shotgun (WGS) entry which is preliminary data.</text>
</comment>
<dbReference type="Pfam" id="PF05686">
    <property type="entry name" value="Glyco_transf_90"/>
    <property type="match status" value="1"/>
</dbReference>
<dbReference type="SMART" id="SM00672">
    <property type="entry name" value="CAP10"/>
    <property type="match status" value="1"/>
</dbReference>
<dbReference type="PANTHER" id="PTHR12203">
    <property type="entry name" value="KDEL LYS-ASP-GLU-LEU CONTAINING - RELATED"/>
    <property type="match status" value="1"/>
</dbReference>
<evidence type="ECO:0000259" key="1">
    <source>
        <dbReference type="SMART" id="SM00672"/>
    </source>
</evidence>
<organism evidence="2 3">
    <name type="scientific">Zingiber officinale</name>
    <name type="common">Ginger</name>
    <name type="synonym">Amomum zingiber</name>
    <dbReference type="NCBI Taxonomy" id="94328"/>
    <lineage>
        <taxon>Eukaryota</taxon>
        <taxon>Viridiplantae</taxon>
        <taxon>Streptophyta</taxon>
        <taxon>Embryophyta</taxon>
        <taxon>Tracheophyta</taxon>
        <taxon>Spermatophyta</taxon>
        <taxon>Magnoliopsida</taxon>
        <taxon>Liliopsida</taxon>
        <taxon>Zingiberales</taxon>
        <taxon>Zingiberaceae</taxon>
        <taxon>Zingiber</taxon>
    </lineage>
</organism>
<evidence type="ECO:0000313" key="3">
    <source>
        <dbReference type="Proteomes" id="UP000734854"/>
    </source>
</evidence>
<feature type="domain" description="Glycosyl transferase CAP10" evidence="1">
    <location>
        <begin position="139"/>
        <end position="376"/>
    </location>
</feature>
<name>A0A8J5CE49_ZINOF</name>
<dbReference type="InterPro" id="IPR051091">
    <property type="entry name" value="O-Glucosyltr/Glycosyltrsf_90"/>
</dbReference>
<sequence>MPSSMVNSIPHPHHPPYQSKPFKLACPNQTSPSLSSNLCRTTTIASPPSPAPSPYNDPLITSSSPSCPSYFRWIHEDLKPWASTGITRDMVERAQPMAAFRLLVIGGRLYVEQYHRVFQTRDLFTLWGFVQLANRFPGRLPDLDLMFNCEDPPTVKNSPSPPPLFRYCKDDTTVDILFPDWAEINIKPWKELSEEMKDANKRVKWKKRRPYAYWKGNEGVSRHRQDLMRCNPSHGHDWNARVHNQDWESEIKNGFKESNLAEQCTYRYKIFVEGRSWSVSEKYTLACDSPNLFVTTHFYDFMTRSLMPGQHFWPINENTICRSIKFAVDWGNKNQDKAQKIGKKGSGFILEEVSMDYVYQYMLHLLTEYAKLLRYKPSLPEKATELCMESMACDQGGKVREFLMESMVSWASNTEPCTLPPPYGAEELEELRSKKNAAIKEVEKWEKEAWDKGH</sequence>
<protein>
    <recommendedName>
        <fullName evidence="1">Glycosyl transferase CAP10 domain-containing protein</fullName>
    </recommendedName>
</protein>
<dbReference type="EMBL" id="JACMSC010000020">
    <property type="protein sequence ID" value="KAG6472329.1"/>
    <property type="molecule type" value="Genomic_DNA"/>
</dbReference>
<gene>
    <name evidence="2" type="ORF">ZIOFF_069789</name>
</gene>
<keyword evidence="3" id="KW-1185">Reference proteome</keyword>
<proteinExistence type="predicted"/>
<dbReference type="Proteomes" id="UP000734854">
    <property type="component" value="Unassembled WGS sequence"/>
</dbReference>
<dbReference type="PANTHER" id="PTHR12203:SF105">
    <property type="entry name" value="OS08G0101800 PROTEIN"/>
    <property type="match status" value="1"/>
</dbReference>
<reference evidence="2 3" key="1">
    <citation type="submission" date="2020-08" db="EMBL/GenBank/DDBJ databases">
        <title>Plant Genome Project.</title>
        <authorList>
            <person name="Zhang R.-G."/>
        </authorList>
    </citation>
    <scope>NUCLEOTIDE SEQUENCE [LARGE SCALE GENOMIC DNA]</scope>
    <source>
        <tissue evidence="2">Rhizome</tissue>
    </source>
</reference>